<keyword evidence="2" id="KW-0719">Serine esterase</keyword>
<proteinExistence type="inferred from homology"/>
<evidence type="ECO:0000256" key="3">
    <source>
        <dbReference type="ARBA" id="ARBA00022801"/>
    </source>
</evidence>
<dbReference type="Gene3D" id="3.40.50.1820">
    <property type="entry name" value="alpha/beta hydrolase"/>
    <property type="match status" value="1"/>
</dbReference>
<evidence type="ECO:0000259" key="6">
    <source>
        <dbReference type="Pfam" id="PF00135"/>
    </source>
</evidence>
<evidence type="ECO:0000256" key="1">
    <source>
        <dbReference type="ARBA" id="ARBA00005964"/>
    </source>
</evidence>
<dbReference type="SUPFAM" id="SSF53474">
    <property type="entry name" value="alpha/beta-Hydrolases"/>
    <property type="match status" value="1"/>
</dbReference>
<dbReference type="AlphaFoldDB" id="A0A226EKF3"/>
<keyword evidence="8" id="KW-1185">Reference proteome</keyword>
<protein>
    <submittedName>
        <fullName evidence="7">Esterase FE4</fullName>
    </submittedName>
</protein>
<evidence type="ECO:0000256" key="4">
    <source>
        <dbReference type="ARBA" id="ARBA00023180"/>
    </source>
</evidence>
<feature type="domain" description="Carboxylesterase type B" evidence="6">
    <location>
        <begin position="26"/>
        <end position="550"/>
    </location>
</feature>
<dbReference type="Proteomes" id="UP000198287">
    <property type="component" value="Unassembled WGS sequence"/>
</dbReference>
<gene>
    <name evidence="7" type="ORF">Fcan01_06452</name>
</gene>
<evidence type="ECO:0000256" key="2">
    <source>
        <dbReference type="ARBA" id="ARBA00022487"/>
    </source>
</evidence>
<dbReference type="OMA" id="YHERMAF"/>
<evidence type="ECO:0000313" key="8">
    <source>
        <dbReference type="Proteomes" id="UP000198287"/>
    </source>
</evidence>
<dbReference type="InterPro" id="IPR002018">
    <property type="entry name" value="CarbesteraseB"/>
</dbReference>
<organism evidence="7 8">
    <name type="scientific">Folsomia candida</name>
    <name type="common">Springtail</name>
    <dbReference type="NCBI Taxonomy" id="158441"/>
    <lineage>
        <taxon>Eukaryota</taxon>
        <taxon>Metazoa</taxon>
        <taxon>Ecdysozoa</taxon>
        <taxon>Arthropoda</taxon>
        <taxon>Hexapoda</taxon>
        <taxon>Collembola</taxon>
        <taxon>Entomobryomorpha</taxon>
        <taxon>Isotomoidea</taxon>
        <taxon>Isotomidae</taxon>
        <taxon>Proisotominae</taxon>
        <taxon>Folsomia</taxon>
    </lineage>
</organism>
<comment type="caution">
    <text evidence="7">The sequence shown here is derived from an EMBL/GenBank/DDBJ whole genome shotgun (WGS) entry which is preliminary data.</text>
</comment>
<name>A0A226EKF3_FOLCA</name>
<accession>A0A226EKF3</accession>
<dbReference type="GO" id="GO:0052689">
    <property type="term" value="F:carboxylic ester hydrolase activity"/>
    <property type="evidence" value="ECO:0007669"/>
    <property type="project" value="UniProtKB-KW"/>
</dbReference>
<keyword evidence="4" id="KW-0325">Glycoprotein</keyword>
<keyword evidence="5" id="KW-0732">Signal</keyword>
<feature type="signal peptide" evidence="5">
    <location>
        <begin position="1"/>
        <end position="23"/>
    </location>
</feature>
<dbReference type="STRING" id="158441.A0A226EKF3"/>
<feature type="chain" id="PRO_5012217732" evidence="5">
    <location>
        <begin position="24"/>
        <end position="562"/>
    </location>
</feature>
<keyword evidence="3" id="KW-0378">Hydrolase</keyword>
<sequence length="562" mass="63222">MNFRTFFICLVFVVGAAVTPTLAEEPLLELGDGLVQGSTENSRGGRVFYQFKGIPFGKIGERFQASVPADKWSNVFNATAFGPVCAQFDCMNGKYTGEEECLNLNVFTPKLPQSGHPTKLYPVVVLLHLGNHFFGSSQQYNPHYLMDQDIILVTPNSRLGLFGYLNTGDKNAPGNMGLRDQSLALKWVQRNIHKFSGDWERVTLMGADSGGADVLFHLMNPEDKGLFHRAVVMSSTINSCTFVKDPAAQAKKMAEQVGCPNSSKSDEFVKCLKKMGPLEILKKMKVPTGDMTDFSAMEDFAMFGPSVDGKGGILPKHPFEIIKSGKVPNNVPLIIGTTALDGIDPATAMFLNDTAFYNKMIKNWTEYGPLILDFKDAKNSVGMANQVFDFYSKNGTLSNEGFADMFTDKYFEYFLKFILKSWDGVVPMYVYRFNHTETHNRAVDIIGYHNMPKGPGHWDDLQYLFNMSNSFMIPVTNEDSAPVEYILSKGMVRMWTSFFEDGKPSTPWGEGKEWEQFHFDATQPNKVYEVDVMPKMVKNTEVFQKRMAFWDTIYENDLTKSI</sequence>
<dbReference type="Pfam" id="PF00135">
    <property type="entry name" value="COesterase"/>
    <property type="match status" value="1"/>
</dbReference>
<evidence type="ECO:0000313" key="7">
    <source>
        <dbReference type="EMBL" id="OXA57056.1"/>
    </source>
</evidence>
<evidence type="ECO:0000256" key="5">
    <source>
        <dbReference type="SAM" id="SignalP"/>
    </source>
</evidence>
<dbReference type="EMBL" id="LNIX01000003">
    <property type="protein sequence ID" value="OXA57056.1"/>
    <property type="molecule type" value="Genomic_DNA"/>
</dbReference>
<dbReference type="PANTHER" id="PTHR43142:SF1">
    <property type="entry name" value="CARBOXYLIC ESTER HYDROLASE"/>
    <property type="match status" value="1"/>
</dbReference>
<dbReference type="PANTHER" id="PTHR43142">
    <property type="entry name" value="CARBOXYLIC ESTER HYDROLASE"/>
    <property type="match status" value="1"/>
</dbReference>
<comment type="similarity">
    <text evidence="1">Belongs to the type-B carboxylesterase/lipase family.</text>
</comment>
<dbReference type="OrthoDB" id="3200163at2759"/>
<dbReference type="InterPro" id="IPR029058">
    <property type="entry name" value="AB_hydrolase_fold"/>
</dbReference>
<reference evidence="7 8" key="1">
    <citation type="submission" date="2015-12" db="EMBL/GenBank/DDBJ databases">
        <title>The genome of Folsomia candida.</title>
        <authorList>
            <person name="Faddeeva A."/>
            <person name="Derks M.F."/>
            <person name="Anvar Y."/>
            <person name="Smit S."/>
            <person name="Van Straalen N."/>
            <person name="Roelofs D."/>
        </authorList>
    </citation>
    <scope>NUCLEOTIDE SEQUENCE [LARGE SCALE GENOMIC DNA]</scope>
    <source>
        <strain evidence="7 8">VU population</strain>
        <tissue evidence="7">Whole body</tissue>
    </source>
</reference>